<name>A0A9D1QTV8_9LACO</name>
<evidence type="ECO:0000313" key="2">
    <source>
        <dbReference type="EMBL" id="HIW71886.1"/>
    </source>
</evidence>
<comment type="caution">
    <text evidence="2">The sequence shown here is derived from an EMBL/GenBank/DDBJ whole genome shotgun (WGS) entry which is preliminary data.</text>
</comment>
<keyword evidence="1" id="KW-1133">Transmembrane helix</keyword>
<dbReference type="AlphaFoldDB" id="A0A9D1QTV8"/>
<feature type="transmembrane region" description="Helical" evidence="1">
    <location>
        <begin position="42"/>
        <end position="63"/>
    </location>
</feature>
<dbReference type="Proteomes" id="UP000886822">
    <property type="component" value="Unassembled WGS sequence"/>
</dbReference>
<feature type="transmembrane region" description="Helical" evidence="1">
    <location>
        <begin position="7"/>
        <end position="30"/>
    </location>
</feature>
<evidence type="ECO:0000256" key="1">
    <source>
        <dbReference type="SAM" id="Phobius"/>
    </source>
</evidence>
<keyword evidence="1" id="KW-0472">Membrane</keyword>
<proteinExistence type="predicted"/>
<reference evidence="2" key="2">
    <citation type="submission" date="2021-04" db="EMBL/GenBank/DDBJ databases">
        <authorList>
            <person name="Gilroy R."/>
        </authorList>
    </citation>
    <scope>NUCLEOTIDE SEQUENCE</scope>
    <source>
        <strain evidence="2">CHK173-259</strain>
    </source>
</reference>
<reference evidence="2" key="1">
    <citation type="journal article" date="2021" name="PeerJ">
        <title>Extensive microbial diversity within the chicken gut microbiome revealed by metagenomics and culture.</title>
        <authorList>
            <person name="Gilroy R."/>
            <person name="Ravi A."/>
            <person name="Getino M."/>
            <person name="Pursley I."/>
            <person name="Horton D.L."/>
            <person name="Alikhan N.F."/>
            <person name="Baker D."/>
            <person name="Gharbi K."/>
            <person name="Hall N."/>
            <person name="Watson M."/>
            <person name="Adriaenssens E.M."/>
            <person name="Foster-Nyarko E."/>
            <person name="Jarju S."/>
            <person name="Secka A."/>
            <person name="Antonio M."/>
            <person name="Oren A."/>
            <person name="Chaudhuri R.R."/>
            <person name="La Ragione R."/>
            <person name="Hildebrand F."/>
            <person name="Pallen M.J."/>
        </authorList>
    </citation>
    <scope>NUCLEOTIDE SEQUENCE</scope>
    <source>
        <strain evidence="2">CHK173-259</strain>
    </source>
</reference>
<keyword evidence="1" id="KW-0812">Transmembrane</keyword>
<protein>
    <submittedName>
        <fullName evidence="2">Uncharacterized protein</fullName>
    </submittedName>
</protein>
<organism evidence="2 3">
    <name type="scientific">Candidatus Levilactobacillus faecigallinarum</name>
    <dbReference type="NCBI Taxonomy" id="2838638"/>
    <lineage>
        <taxon>Bacteria</taxon>
        <taxon>Bacillati</taxon>
        <taxon>Bacillota</taxon>
        <taxon>Bacilli</taxon>
        <taxon>Lactobacillales</taxon>
        <taxon>Lactobacillaceae</taxon>
        <taxon>Levilactobacillus</taxon>
    </lineage>
</organism>
<sequence length="188" mass="20476">MLASTEAILIETIFGLGALIAVAGLGGLIWTKRRQHALRPAMTVILCGVGIVVIASLLNVLLFKTYAGVRVKKNQYYEITSLTTNMHASLASSQAPNQPVSPQDKKASKNVTYLIAHTNQPASSKRWAQRAQTQLVSKKTPDVTLVKHAYKIILKNYFSGITDSAKAQAKLNAHAYQHATQRPAKPTK</sequence>
<accession>A0A9D1QTV8</accession>
<dbReference type="EMBL" id="DXGJ01000033">
    <property type="protein sequence ID" value="HIW71886.1"/>
    <property type="molecule type" value="Genomic_DNA"/>
</dbReference>
<gene>
    <name evidence="2" type="ORF">H9875_04585</name>
</gene>
<evidence type="ECO:0000313" key="3">
    <source>
        <dbReference type="Proteomes" id="UP000886822"/>
    </source>
</evidence>